<sequence length="465" mass="52428">MYSRGNKEDYNHWASLGNIGWTHEELLPYFKKSEFAKFDVDIEPQYHGFSGPQTIDVAEDTPGLTELFLDAAKELGAIQLDYNGKSQNGTSRVQAYLKGNVRSGTSQAYVRPAQDRPNFHLQLNCLVTKIVIKNSTAVGIRFIRNGKLYSVKAKKEVIVSAGAVNTPQLLMLSGIGPRRELEKHGIKPVAFLPVGQYLQDHPIFPGMVFRTNQVYYNTSFEQQVNDFCENKRPLTAGWGFQCVTYITLDNKPNRRPDIELLTIGPPAMSPAWGAVLQYNEEYAAAFQILNPLTDFMNTLLLLNPFSRGEVTLKSKNAADLVQINPNFFSDKRDLQIMYRGIEKALQLMHTKAYKNFKAEWLRIPMPGCDEAFEYFSKEWWICIVKHLSVPCFHPIGTARMGPSPNISVVDNELKVHGICGLRVVDASIMPTHISGHPNAAVVVIAEKASDLIKRDYENNKPDCRR</sequence>
<feature type="binding site" evidence="3">
    <location>
        <position position="127"/>
    </location>
    <ligand>
        <name>FAD</name>
        <dbReference type="ChEBI" id="CHEBI:57692"/>
    </ligand>
</feature>
<protein>
    <recommendedName>
        <fullName evidence="4">Glucose-methanol-choline oxidoreductase N-terminal domain-containing protein</fullName>
    </recommendedName>
</protein>
<evidence type="ECO:0000313" key="6">
    <source>
        <dbReference type="Proteomes" id="UP001152799"/>
    </source>
</evidence>
<gene>
    <name evidence="5" type="ORF">CEUTPL_LOCUS9347</name>
</gene>
<dbReference type="Gene3D" id="3.50.50.60">
    <property type="entry name" value="FAD/NAD(P)-binding domain"/>
    <property type="match status" value="1"/>
</dbReference>
<reference evidence="5" key="1">
    <citation type="submission" date="2022-01" db="EMBL/GenBank/DDBJ databases">
        <authorList>
            <person name="King R."/>
        </authorList>
    </citation>
    <scope>NUCLEOTIDE SEQUENCE</scope>
</reference>
<evidence type="ECO:0000256" key="3">
    <source>
        <dbReference type="PIRSR" id="PIRSR000137-2"/>
    </source>
</evidence>
<dbReference type="GO" id="GO:0050660">
    <property type="term" value="F:flavin adenine dinucleotide binding"/>
    <property type="evidence" value="ECO:0007669"/>
    <property type="project" value="InterPro"/>
</dbReference>
<dbReference type="InterPro" id="IPR012132">
    <property type="entry name" value="GMC_OxRdtase"/>
</dbReference>
<dbReference type="Pfam" id="PF00732">
    <property type="entry name" value="GMC_oxred_N"/>
    <property type="match status" value="1"/>
</dbReference>
<keyword evidence="3" id="KW-0285">Flavoprotein</keyword>
<evidence type="ECO:0000259" key="4">
    <source>
        <dbReference type="PROSITE" id="PS00624"/>
    </source>
</evidence>
<keyword evidence="3" id="KW-0274">FAD</keyword>
<dbReference type="EMBL" id="OU892281">
    <property type="protein sequence ID" value="CAH1130738.1"/>
    <property type="molecule type" value="Genomic_DNA"/>
</dbReference>
<dbReference type="Proteomes" id="UP001152799">
    <property type="component" value="Chromosome 5"/>
</dbReference>
<dbReference type="PIRSF" id="PIRSF000137">
    <property type="entry name" value="Alcohol_oxidase"/>
    <property type="match status" value="1"/>
</dbReference>
<dbReference type="SUPFAM" id="SSF51905">
    <property type="entry name" value="FAD/NAD(P)-binding domain"/>
    <property type="match status" value="1"/>
</dbReference>
<dbReference type="PANTHER" id="PTHR11552:SF158">
    <property type="entry name" value="GH23626P-RELATED"/>
    <property type="match status" value="1"/>
</dbReference>
<dbReference type="InterPro" id="IPR000172">
    <property type="entry name" value="GMC_OxRdtase_N"/>
</dbReference>
<accession>A0A9P0GR57</accession>
<comment type="cofactor">
    <cofactor evidence="3">
        <name>FAD</name>
        <dbReference type="ChEBI" id="CHEBI:57692"/>
    </cofactor>
</comment>
<dbReference type="InterPro" id="IPR036188">
    <property type="entry name" value="FAD/NAD-bd_sf"/>
</dbReference>
<feature type="active site" description="Proton acceptor" evidence="2">
    <location>
        <position position="436"/>
    </location>
</feature>
<dbReference type="Gene3D" id="3.30.560.10">
    <property type="entry name" value="Glucose Oxidase, domain 3"/>
    <property type="match status" value="1"/>
</dbReference>
<dbReference type="AlphaFoldDB" id="A0A9P0GR57"/>
<evidence type="ECO:0000256" key="1">
    <source>
        <dbReference type="ARBA" id="ARBA00010790"/>
    </source>
</evidence>
<keyword evidence="6" id="KW-1185">Reference proteome</keyword>
<feature type="domain" description="Glucose-methanol-choline oxidoreductase N-terminal" evidence="4">
    <location>
        <begin position="162"/>
        <end position="176"/>
    </location>
</feature>
<dbReference type="PANTHER" id="PTHR11552">
    <property type="entry name" value="GLUCOSE-METHANOL-CHOLINE GMC OXIDOREDUCTASE"/>
    <property type="match status" value="1"/>
</dbReference>
<dbReference type="PROSITE" id="PS00624">
    <property type="entry name" value="GMC_OXRED_2"/>
    <property type="match status" value="1"/>
</dbReference>
<proteinExistence type="inferred from homology"/>
<dbReference type="Pfam" id="PF05199">
    <property type="entry name" value="GMC_oxred_C"/>
    <property type="match status" value="1"/>
</dbReference>
<evidence type="ECO:0000313" key="5">
    <source>
        <dbReference type="EMBL" id="CAH1130738.1"/>
    </source>
</evidence>
<feature type="active site" description="Proton donor" evidence="2">
    <location>
        <position position="393"/>
    </location>
</feature>
<dbReference type="InterPro" id="IPR007867">
    <property type="entry name" value="GMC_OxRtase_C"/>
</dbReference>
<dbReference type="SUPFAM" id="SSF54373">
    <property type="entry name" value="FAD-linked reductases, C-terminal domain"/>
    <property type="match status" value="1"/>
</dbReference>
<evidence type="ECO:0000256" key="2">
    <source>
        <dbReference type="PIRSR" id="PIRSR000137-1"/>
    </source>
</evidence>
<comment type="similarity">
    <text evidence="1">Belongs to the GMC oxidoreductase family.</text>
</comment>
<name>A0A9P0GR57_9CUCU</name>
<dbReference type="OrthoDB" id="269227at2759"/>
<dbReference type="GO" id="GO:0016614">
    <property type="term" value="F:oxidoreductase activity, acting on CH-OH group of donors"/>
    <property type="evidence" value="ECO:0007669"/>
    <property type="project" value="InterPro"/>
</dbReference>
<organism evidence="5 6">
    <name type="scientific">Ceutorhynchus assimilis</name>
    <name type="common">cabbage seed weevil</name>
    <dbReference type="NCBI Taxonomy" id="467358"/>
    <lineage>
        <taxon>Eukaryota</taxon>
        <taxon>Metazoa</taxon>
        <taxon>Ecdysozoa</taxon>
        <taxon>Arthropoda</taxon>
        <taxon>Hexapoda</taxon>
        <taxon>Insecta</taxon>
        <taxon>Pterygota</taxon>
        <taxon>Neoptera</taxon>
        <taxon>Endopterygota</taxon>
        <taxon>Coleoptera</taxon>
        <taxon>Polyphaga</taxon>
        <taxon>Cucujiformia</taxon>
        <taxon>Curculionidae</taxon>
        <taxon>Ceutorhynchinae</taxon>
        <taxon>Ceutorhynchus</taxon>
    </lineage>
</organism>